<evidence type="ECO:0000313" key="2">
    <source>
        <dbReference type="Proteomes" id="UP000588098"/>
    </source>
</evidence>
<protein>
    <submittedName>
        <fullName evidence="1">Uncharacterized protein</fullName>
    </submittedName>
</protein>
<dbReference type="AlphaFoldDB" id="A0A7W9UWB0"/>
<dbReference type="EMBL" id="JACHJL010000001">
    <property type="protein sequence ID" value="MBB5933121.1"/>
    <property type="molecule type" value="Genomic_DNA"/>
</dbReference>
<gene>
    <name evidence="1" type="ORF">FHS42_000139</name>
</gene>
<accession>A0A7W9UWB0</accession>
<sequence>MTGACLIEAQLHRASQIRVGDDVGNGDLEFHTLYAWRLFGVVLDKEGLPASVVDAAAFQLQNFLEAFDDRVVLTGLLLILPSISQAQDNVLNVAGVALFPFAQDVEGPTMAWTAVVIGDVFPAGPSQEERQLPATPSFHAGLVTTDQGG</sequence>
<keyword evidence="2" id="KW-1185">Reference proteome</keyword>
<dbReference type="RefSeq" id="WP_184568505.1">
    <property type="nucleotide sequence ID" value="NZ_JACHJL010000001.1"/>
</dbReference>
<dbReference type="Proteomes" id="UP000588098">
    <property type="component" value="Unassembled WGS sequence"/>
</dbReference>
<comment type="caution">
    <text evidence="1">The sequence shown here is derived from an EMBL/GenBank/DDBJ whole genome shotgun (WGS) entry which is preliminary data.</text>
</comment>
<reference evidence="1 2" key="1">
    <citation type="submission" date="2020-08" db="EMBL/GenBank/DDBJ databases">
        <title>Genomic Encyclopedia of Type Strains, Phase III (KMG-III): the genomes of soil and plant-associated and newly described type strains.</title>
        <authorList>
            <person name="Whitman W."/>
        </authorList>
    </citation>
    <scope>NUCLEOTIDE SEQUENCE [LARGE SCALE GENOMIC DNA]</scope>
    <source>
        <strain evidence="1 2">CECT 8305</strain>
    </source>
</reference>
<name>A0A7W9UWB0_9ACTN</name>
<organism evidence="1 2">
    <name type="scientific">Streptomyces zagrosensis</name>
    <dbReference type="NCBI Taxonomy" id="1042984"/>
    <lineage>
        <taxon>Bacteria</taxon>
        <taxon>Bacillati</taxon>
        <taxon>Actinomycetota</taxon>
        <taxon>Actinomycetes</taxon>
        <taxon>Kitasatosporales</taxon>
        <taxon>Streptomycetaceae</taxon>
        <taxon>Streptomyces</taxon>
    </lineage>
</organism>
<evidence type="ECO:0000313" key="1">
    <source>
        <dbReference type="EMBL" id="MBB5933121.1"/>
    </source>
</evidence>
<proteinExistence type="predicted"/>